<dbReference type="PANTHER" id="PTHR45629:SF7">
    <property type="entry name" value="DNA EXCISION REPAIR PROTEIN ERCC-6-RELATED"/>
    <property type="match status" value="1"/>
</dbReference>
<sequence length="1111" mass="124286">MKLGRDARSLCERDVDGSSENRQRTLRTSSSNQLQQKCSPVQTLLSSSKHTLGFSDIDCLITETASLSICEDVHETAGQQTAGTLVSANTSAAENKIIVSIVNAPNELLDRARLLYEEEKIAESLALLEQAYSLDPNPKTARKIARLKEALAEQNEFEAEAARKSSVNLERRARALFHCKDYRGTLNLLLEADKLCPSDKLKRRIGRLRDLMAEEEQENDDRDKVDKDDDTDALIHSTANLSLKAQKAVGGGNVIELAEGFFLPRGLYEQLYPYQREGVSWLWNLHKSAPGGILADDMGLGKTLQTITFLTGYFLSEEATKKPPTAIILAPVSVLQTWQSEFSKWSPSMRLIIYYEMVKNARRHALLSFQSRGGILLTTYNMLVSGIQDIAADQHYHQTEPPTWLSSSDPRLYTRAFTYDYVILDEAHRIKNPSTKVAKAVRTLDCHHRLLLTGTAIQNNLRELWSLFDFTHTGCLLGSQKTFLLQYEKPILRSRDRDASAAERLHGNLMAESLNKIIRPYLLRRTKQDTLTILSAGAMPHKNEIVVWVYLSSLQEHIYRSFLKLDHVKELLFGGKTQRSPLVELTILKKLCDHPRLLSTQQCANLGLDVSKALPGSEIRAPSHEVLLQESGKMAFVVRLLEHFQKEALRTGEPVHRTLIFSQSVQLLNMMEVAILGLNRDLSSSPGLMMHRVLRLDGRLKPDERVAVLKQFAHDRSYTAMLLTTQVGGVGLTITSADRVVILDPSWNPSVDAQAVDRVYRIGQHSNVVVYRLITCATVEEKIYRRQVFKDSVIRQTIGRASADRPADADVTDPYRYFTRQELVELFSLDENARFSATQRQLAELHNTAERRTYPELESHLTFLKSMTDLVFDISDHDLLFSRQDDVEHTEETVFERLFAENRLKVGEAALKMEAVKDFKGSKKIQQQVFAPSKPAYSQPAGDIFIPSKRDTQRAMFNAPRCGKTDSMIATNVNPGNELKQTFDSVGGVLRAPVAEQRLMSAEPLCSSVSPGKSSSADLIELDPTELVDDAALEKSIQMLSLRKSLAMSGIFLGDEAESPVKENEPKADVVVGDSCCEETDEGSKEVQGAIVAETSSDSVEVIEATFSGSD</sequence>
<dbReference type="STRING" id="6205.A0A0R3WZR3"/>
<dbReference type="Gene3D" id="3.40.50.10810">
    <property type="entry name" value="Tandem AAA-ATPase domain"/>
    <property type="match status" value="1"/>
</dbReference>
<evidence type="ECO:0000256" key="1">
    <source>
        <dbReference type="ARBA" id="ARBA00022801"/>
    </source>
</evidence>
<dbReference type="AlphaFoldDB" id="A0A0R3WZR3"/>
<dbReference type="OrthoDB" id="413460at2759"/>
<evidence type="ECO:0000259" key="4">
    <source>
        <dbReference type="PROSITE" id="PS51192"/>
    </source>
</evidence>
<evidence type="ECO:0000313" key="6">
    <source>
        <dbReference type="EMBL" id="VDM30476.1"/>
    </source>
</evidence>
<reference evidence="8" key="1">
    <citation type="submission" date="2016-04" db="UniProtKB">
        <authorList>
            <consortium name="WormBaseParasite"/>
        </authorList>
    </citation>
    <scope>IDENTIFICATION</scope>
</reference>
<dbReference type="InterPro" id="IPR000330">
    <property type="entry name" value="SNF2_N"/>
</dbReference>
<feature type="region of interest" description="Disordered" evidence="3">
    <location>
        <begin position="1"/>
        <end position="34"/>
    </location>
</feature>
<dbReference type="PROSITE" id="PS51194">
    <property type="entry name" value="HELICASE_CTER"/>
    <property type="match status" value="1"/>
</dbReference>
<keyword evidence="7" id="KW-1185">Reference proteome</keyword>
<gene>
    <name evidence="6" type="ORF">TTAC_LOCUS6289</name>
</gene>
<name>A0A0R3WZR3_HYDTA</name>
<dbReference type="SMART" id="SM00487">
    <property type="entry name" value="DEXDc"/>
    <property type="match status" value="1"/>
</dbReference>
<dbReference type="PANTHER" id="PTHR45629">
    <property type="entry name" value="SNF2/RAD54 FAMILY MEMBER"/>
    <property type="match status" value="1"/>
</dbReference>
<evidence type="ECO:0000259" key="5">
    <source>
        <dbReference type="PROSITE" id="PS51194"/>
    </source>
</evidence>
<dbReference type="InterPro" id="IPR027417">
    <property type="entry name" value="P-loop_NTPase"/>
</dbReference>
<evidence type="ECO:0000256" key="3">
    <source>
        <dbReference type="SAM" id="MobiDB-lite"/>
    </source>
</evidence>
<dbReference type="SUPFAM" id="SSF52540">
    <property type="entry name" value="P-loop containing nucleoside triphosphate hydrolases"/>
    <property type="match status" value="2"/>
</dbReference>
<organism evidence="8">
    <name type="scientific">Hydatigena taeniaeformis</name>
    <name type="common">Feline tapeworm</name>
    <name type="synonym">Taenia taeniaeformis</name>
    <dbReference type="NCBI Taxonomy" id="6205"/>
    <lineage>
        <taxon>Eukaryota</taxon>
        <taxon>Metazoa</taxon>
        <taxon>Spiralia</taxon>
        <taxon>Lophotrochozoa</taxon>
        <taxon>Platyhelminthes</taxon>
        <taxon>Cestoda</taxon>
        <taxon>Eucestoda</taxon>
        <taxon>Cyclophyllidea</taxon>
        <taxon>Taeniidae</taxon>
        <taxon>Hydatigera</taxon>
    </lineage>
</organism>
<dbReference type="Gene3D" id="3.40.50.300">
    <property type="entry name" value="P-loop containing nucleotide triphosphate hydrolases"/>
    <property type="match status" value="1"/>
</dbReference>
<feature type="domain" description="Helicase ATP-binding" evidence="4">
    <location>
        <begin position="283"/>
        <end position="474"/>
    </location>
</feature>
<dbReference type="GO" id="GO:0016787">
    <property type="term" value="F:hydrolase activity"/>
    <property type="evidence" value="ECO:0007669"/>
    <property type="project" value="UniProtKB-KW"/>
</dbReference>
<dbReference type="WBParaSite" id="TTAC_0000630401-mRNA-1">
    <property type="protein sequence ID" value="TTAC_0000630401-mRNA-1"/>
    <property type="gene ID" value="TTAC_0000630401"/>
</dbReference>
<dbReference type="PROSITE" id="PS51192">
    <property type="entry name" value="HELICASE_ATP_BIND_1"/>
    <property type="match status" value="1"/>
</dbReference>
<dbReference type="Pfam" id="PF00176">
    <property type="entry name" value="SNF2-rel_dom"/>
    <property type="match status" value="1"/>
</dbReference>
<dbReference type="Proteomes" id="UP000274429">
    <property type="component" value="Unassembled WGS sequence"/>
</dbReference>
<evidence type="ECO:0000256" key="2">
    <source>
        <dbReference type="SAM" id="Coils"/>
    </source>
</evidence>
<protein>
    <submittedName>
        <fullName evidence="8">DNA excision repair protein ERCC-6</fullName>
    </submittedName>
</protein>
<keyword evidence="2" id="KW-0175">Coiled coil</keyword>
<dbReference type="InterPro" id="IPR038718">
    <property type="entry name" value="SNF2-like_sf"/>
</dbReference>
<dbReference type="CDD" id="cd18793">
    <property type="entry name" value="SF2_C_SNF"/>
    <property type="match status" value="1"/>
</dbReference>
<dbReference type="Pfam" id="PF00271">
    <property type="entry name" value="Helicase_C"/>
    <property type="match status" value="1"/>
</dbReference>
<reference evidence="6 7" key="2">
    <citation type="submission" date="2018-11" db="EMBL/GenBank/DDBJ databases">
        <authorList>
            <consortium name="Pathogen Informatics"/>
        </authorList>
    </citation>
    <scope>NUCLEOTIDE SEQUENCE [LARGE SCALE GENOMIC DNA]</scope>
</reference>
<keyword evidence="1" id="KW-0378">Hydrolase</keyword>
<dbReference type="GO" id="GO:0005524">
    <property type="term" value="F:ATP binding"/>
    <property type="evidence" value="ECO:0007669"/>
    <property type="project" value="InterPro"/>
</dbReference>
<feature type="coiled-coil region" evidence="2">
    <location>
        <begin position="198"/>
        <end position="228"/>
    </location>
</feature>
<feature type="compositionally biased region" description="Basic and acidic residues" evidence="3">
    <location>
        <begin position="1"/>
        <end position="23"/>
    </location>
</feature>
<dbReference type="EMBL" id="UYWX01020298">
    <property type="protein sequence ID" value="VDM30476.1"/>
    <property type="molecule type" value="Genomic_DNA"/>
</dbReference>
<dbReference type="InterPro" id="IPR001650">
    <property type="entry name" value="Helicase_C-like"/>
</dbReference>
<feature type="domain" description="Helicase C-terminal" evidence="5">
    <location>
        <begin position="636"/>
        <end position="812"/>
    </location>
</feature>
<dbReference type="InterPro" id="IPR050496">
    <property type="entry name" value="SNF2_RAD54_helicase_repair"/>
</dbReference>
<evidence type="ECO:0000313" key="8">
    <source>
        <dbReference type="WBParaSite" id="TTAC_0000630401-mRNA-1"/>
    </source>
</evidence>
<dbReference type="InterPro" id="IPR049730">
    <property type="entry name" value="SNF2/RAD54-like_C"/>
</dbReference>
<accession>A0A0R3WZR3</accession>
<dbReference type="SMART" id="SM00490">
    <property type="entry name" value="HELICc"/>
    <property type="match status" value="1"/>
</dbReference>
<evidence type="ECO:0000313" key="7">
    <source>
        <dbReference type="Proteomes" id="UP000274429"/>
    </source>
</evidence>
<dbReference type="InterPro" id="IPR014001">
    <property type="entry name" value="Helicase_ATP-bd"/>
</dbReference>
<dbReference type="GO" id="GO:0015616">
    <property type="term" value="F:DNA translocase activity"/>
    <property type="evidence" value="ECO:0007669"/>
    <property type="project" value="TreeGrafter"/>
</dbReference>
<proteinExistence type="predicted"/>